<dbReference type="Gene3D" id="1.20.1280.50">
    <property type="match status" value="1"/>
</dbReference>
<dbReference type="InterPro" id="IPR001810">
    <property type="entry name" value="F-box_dom"/>
</dbReference>
<protein>
    <recommendedName>
        <fullName evidence="1">F-box domain-containing protein</fullName>
    </recommendedName>
</protein>
<keyword evidence="3" id="KW-1185">Reference proteome</keyword>
<dbReference type="Pfam" id="PF12937">
    <property type="entry name" value="F-box-like"/>
    <property type="match status" value="1"/>
</dbReference>
<proteinExistence type="predicted"/>
<dbReference type="SUPFAM" id="SSF81383">
    <property type="entry name" value="F-box domain"/>
    <property type="match status" value="1"/>
</dbReference>
<accession>A0AAD5V9B7</accession>
<evidence type="ECO:0000259" key="1">
    <source>
        <dbReference type="PROSITE" id="PS50181"/>
    </source>
</evidence>
<dbReference type="AlphaFoldDB" id="A0AAD5V9B7"/>
<dbReference type="Proteomes" id="UP001212997">
    <property type="component" value="Unassembled WGS sequence"/>
</dbReference>
<dbReference type="EMBL" id="JANAWD010000080">
    <property type="protein sequence ID" value="KAJ3487870.1"/>
    <property type="molecule type" value="Genomic_DNA"/>
</dbReference>
<comment type="caution">
    <text evidence="2">The sequence shown here is derived from an EMBL/GenBank/DDBJ whole genome shotgun (WGS) entry which is preliminary data.</text>
</comment>
<name>A0AAD5V9B7_9APHY</name>
<dbReference type="SMART" id="SM00256">
    <property type="entry name" value="FBOX"/>
    <property type="match status" value="1"/>
</dbReference>
<evidence type="ECO:0000313" key="2">
    <source>
        <dbReference type="EMBL" id="KAJ3487870.1"/>
    </source>
</evidence>
<dbReference type="InterPro" id="IPR036047">
    <property type="entry name" value="F-box-like_dom_sf"/>
</dbReference>
<dbReference type="CDD" id="cd09917">
    <property type="entry name" value="F-box_SF"/>
    <property type="match status" value="1"/>
</dbReference>
<reference evidence="2" key="1">
    <citation type="submission" date="2022-07" db="EMBL/GenBank/DDBJ databases">
        <title>Genome Sequence of Physisporinus lineatus.</title>
        <authorList>
            <person name="Buettner E."/>
        </authorList>
    </citation>
    <scope>NUCLEOTIDE SEQUENCE</scope>
    <source>
        <strain evidence="2">VT162</strain>
    </source>
</reference>
<organism evidence="2 3">
    <name type="scientific">Meripilus lineatus</name>
    <dbReference type="NCBI Taxonomy" id="2056292"/>
    <lineage>
        <taxon>Eukaryota</taxon>
        <taxon>Fungi</taxon>
        <taxon>Dikarya</taxon>
        <taxon>Basidiomycota</taxon>
        <taxon>Agaricomycotina</taxon>
        <taxon>Agaricomycetes</taxon>
        <taxon>Polyporales</taxon>
        <taxon>Meripilaceae</taxon>
        <taxon>Meripilus</taxon>
    </lineage>
</organism>
<feature type="domain" description="F-box" evidence="1">
    <location>
        <begin position="12"/>
        <end position="58"/>
    </location>
</feature>
<dbReference type="PROSITE" id="PS50181">
    <property type="entry name" value="FBOX"/>
    <property type="match status" value="1"/>
</dbReference>
<gene>
    <name evidence="2" type="ORF">NLI96_g3250</name>
</gene>
<evidence type="ECO:0000313" key="3">
    <source>
        <dbReference type="Proteomes" id="UP001212997"/>
    </source>
</evidence>
<sequence>MEPPSNPNSIAYSLFLDLPTEIIIGILSLLDGGSLARCRLLSTKFNDIINQTSLLQYIIELQRAGYQDVPLSPIHILDRLESIRATQRAWENPRCLVNKKTFSLPICDHDFPDIISNDGVIILMTHIPTLHSPDTAISKHTRVDLIYVSDILDDNWTKSDPLLIESDCLDVYMSLNQKLMIVVESGVPDKPTAVHFKILPEQKPHPKAQHPTLYLPVHTKTEPRDIFALSVLGDYAFFGTSHLGPSLPETRLYHWPTGAHIKTWQCNDTLILPSGHVVNTLFDLDEAGSNYLPRFEVWTFPTSAQSPSEPTLLATFLLPPLQRHNPPDMPLTLNYLFDRYDAEGHCFKPSRYTMISISIKDHELFIPLSVFLSQQVITSTEHKVHPWKDWGPRHTRLFHSFNYIAGCGYRALLSDEILDFTPLPASEVVHTVPPIDLTKDANPSVPLPHPTRSYHECTNYTGTCNDWFKDGPPSLPYKCTPIDLPSIYVPRPEPFLFQTAEGPKLLIFHLEPPEGVLTVVSF</sequence>